<reference evidence="1 2" key="1">
    <citation type="submission" date="2015-10" db="EMBL/GenBank/DDBJ databases">
        <title>Metagenome-Assembled Genomes uncover a global brackish microbiome.</title>
        <authorList>
            <person name="Hugerth L.W."/>
            <person name="Larsson J."/>
            <person name="Alneberg J."/>
            <person name="Lindh M.V."/>
            <person name="Legrand C."/>
            <person name="Pinhassi J."/>
            <person name="Andersson A.F."/>
        </authorList>
    </citation>
    <scope>NUCLEOTIDE SEQUENCE [LARGE SCALE GENOMIC DNA]</scope>
    <source>
        <strain evidence="1">BACL26 MAG-121220-bin70</strain>
    </source>
</reference>
<accession>A0A0R2UIC3</accession>
<sequence length="620" mass="67316">MDRAPVAFEQGSCEAFDENGTALFGDLHIHTSYSFDAAANSTGATPEDAHRYARGEEIPIFPINDMGVAVGRTKIDRPLDFLAVTDHGEFLGERALCRTAGSPVYDTKYCSIYRSSQRQGMILLGTVITTETPVRIPEICGADGGLCRDYAQSPWQDIQDTSNKANTPCEFTSFVAYEYTGTPGTSNYHRNVIFRNDSVPELPVSYIDAPIDSKLWAALDAVCDAENGCDYLTIPHNSNLANGRMAPYMQLEDTTAAKRAYAQSRLKREPIMEIFQHKGGSECINGLSSVFGAPDELCEIEAVRRMGENKIYMTSDLSSSSELAMIEASKVTVECPEGTIGTYGMLGAGCVHPTDFQRSALLVGLKEEQAIGLNPVKLGIIAATDTHSATSGGVKESAWVGAVSGEANPAQRLQSGLLTSGIDGNPGGLAGIWAAENTRDAIFDAMLRKEVFGTSGPRIRPRLFAGWGFDSNLCQSNDMITQAYAGGVPMGADLIASDEPGKPMFLAYAAKDPDGQKLQELHLIKGWIDSLGKMNTQVIPIATEQAGADSLCKVYTDDNFDSTQSAYYYLRAVEPETPRWHTYDCAAIAEVDRPEVCTNGQYPNMIREMAWTSPIWYQGQ</sequence>
<dbReference type="InterPro" id="IPR022028">
    <property type="entry name" value="DUF3604"/>
</dbReference>
<dbReference type="Pfam" id="PF12228">
    <property type="entry name" value="DUF3604"/>
    <property type="match status" value="2"/>
</dbReference>
<organism evidence="1 2">
    <name type="scientific">SAR92 bacterium BACL26 MAG-121220-bin70</name>
    <dbReference type="NCBI Taxonomy" id="1655626"/>
    <lineage>
        <taxon>Bacteria</taxon>
        <taxon>Pseudomonadati</taxon>
        <taxon>Pseudomonadota</taxon>
        <taxon>Gammaproteobacteria</taxon>
        <taxon>Cellvibrionales</taxon>
        <taxon>Porticoccaceae</taxon>
        <taxon>SAR92 clade</taxon>
    </lineage>
</organism>
<evidence type="ECO:0000313" key="1">
    <source>
        <dbReference type="EMBL" id="KRO96941.1"/>
    </source>
</evidence>
<dbReference type="Gene3D" id="3.20.20.140">
    <property type="entry name" value="Metal-dependent hydrolases"/>
    <property type="match status" value="1"/>
</dbReference>
<evidence type="ECO:0008006" key="3">
    <source>
        <dbReference type="Google" id="ProtNLM"/>
    </source>
</evidence>
<dbReference type="Proteomes" id="UP000051213">
    <property type="component" value="Unassembled WGS sequence"/>
</dbReference>
<comment type="caution">
    <text evidence="1">The sequence shown here is derived from an EMBL/GenBank/DDBJ whole genome shotgun (WGS) entry which is preliminary data.</text>
</comment>
<proteinExistence type="predicted"/>
<dbReference type="AlphaFoldDB" id="A0A0R2UIC3"/>
<dbReference type="EMBL" id="LICA01000026">
    <property type="protein sequence ID" value="KRO96941.1"/>
    <property type="molecule type" value="Genomic_DNA"/>
</dbReference>
<evidence type="ECO:0000313" key="2">
    <source>
        <dbReference type="Proteomes" id="UP000051213"/>
    </source>
</evidence>
<protein>
    <recommendedName>
        <fullName evidence="3">DUF3604 domain-containing protein</fullName>
    </recommendedName>
</protein>
<name>A0A0R2UIC3_9GAMM</name>
<gene>
    <name evidence="1" type="ORF">ABS24_02570</name>
</gene>